<reference evidence="10 12" key="1">
    <citation type="submission" date="2016-03" db="EMBL/GenBank/DDBJ databases">
        <title>Microsymbionts genomes from the relict species Vavilovia formosa (Stev.) Fed.</title>
        <authorList>
            <person name="Kopat V."/>
            <person name="Chirak E."/>
            <person name="Kimeklis A."/>
            <person name="Andronov E."/>
        </authorList>
    </citation>
    <scope>NUCLEOTIDE SEQUENCE [LARGE SCALE GENOMIC DNA]</scope>
    <source>
        <strain evidence="10 12">Vaf07</strain>
    </source>
</reference>
<dbReference type="KEGG" id="trb:HB776_31230"/>
<keyword evidence="12" id="KW-1185">Reference proteome</keyword>
<sequence length="265" mass="27943">MDAQLLADTLPKFPDFPPGEVWLAGAGPGDPGLLTLHTLHALQTADDIVHDALVDPRILKLAGNQAKLIFAGKRGGRPSSEQGDINELLIERARMQHRVLRLKGGDPFVFGRGGEEALALTRAGVRFRIIPGITSGLAAAALAGIPATMRDINHAVILMAGSRSADRASIAEWERLASVGQPIIVYMPMSNLPEIMSAFERGGMGRDTPAVIISSASTSDEQIVETSLSKAAADAERQGICAPAIVIVGAIAGMRQKLLSNMACE</sequence>
<organism evidence="10 12">
    <name type="scientific">Tardiphaga robiniae</name>
    <dbReference type="NCBI Taxonomy" id="943830"/>
    <lineage>
        <taxon>Bacteria</taxon>
        <taxon>Pseudomonadati</taxon>
        <taxon>Pseudomonadota</taxon>
        <taxon>Alphaproteobacteria</taxon>
        <taxon>Hyphomicrobiales</taxon>
        <taxon>Nitrobacteraceae</taxon>
        <taxon>Tardiphaga</taxon>
    </lineage>
</organism>
<evidence type="ECO:0000259" key="9">
    <source>
        <dbReference type="Pfam" id="PF00590"/>
    </source>
</evidence>
<keyword evidence="3 8" id="KW-0489">Methyltransferase</keyword>
<evidence type="ECO:0000256" key="7">
    <source>
        <dbReference type="ARBA" id="ARBA00025705"/>
    </source>
</evidence>
<dbReference type="NCBIfam" id="TIGR01469">
    <property type="entry name" value="cobA_cysG_Cterm"/>
    <property type="match status" value="1"/>
</dbReference>
<dbReference type="Gene3D" id="3.30.950.10">
    <property type="entry name" value="Methyltransferase, Cobalt-precorrin-4 Transmethylase, Domain 2"/>
    <property type="match status" value="1"/>
</dbReference>
<feature type="domain" description="Tetrapyrrole methylase" evidence="9">
    <location>
        <begin position="21"/>
        <end position="231"/>
    </location>
</feature>
<dbReference type="GO" id="GO:0032259">
    <property type="term" value="P:methylation"/>
    <property type="evidence" value="ECO:0007669"/>
    <property type="project" value="UniProtKB-KW"/>
</dbReference>
<accession>A0A163Z1M0</accession>
<reference evidence="13" key="2">
    <citation type="journal article" date="2020" name="Mol. Plant Microbe">
        <title>Rhizobial microsymbionts of the narrowly endemic Oxytropis species growing in Kamchatka are characterized by significant genetic diversity and possess a set of genes that are associated with T3SS and T6SS secretion systems and can affect the development of symbiosis.</title>
        <authorList>
            <person name="Safronova V."/>
            <person name="Guro P."/>
            <person name="Sazanova A."/>
            <person name="Kuznetsova I."/>
            <person name="Belimov A."/>
            <person name="Yakubov V."/>
            <person name="Chirak E."/>
            <person name="Afonin A."/>
            <person name="Gogolev Y."/>
            <person name="Andronov E."/>
            <person name="Tikhonovich I."/>
        </authorList>
    </citation>
    <scope>NUCLEOTIDE SEQUENCE [LARGE SCALE GENOMIC DNA]</scope>
    <source>
        <strain evidence="13">581</strain>
    </source>
</reference>
<dbReference type="InterPro" id="IPR006366">
    <property type="entry name" value="CobA/CysG_C"/>
</dbReference>
<protein>
    <recommendedName>
        <fullName evidence="2">uroporphyrinogen-III C-methyltransferase</fullName>
        <ecNumber evidence="2">2.1.1.107</ecNumber>
    </recommendedName>
</protein>
<gene>
    <name evidence="11" type="primary">cobA</name>
    <name evidence="10" type="ORF">A4A58_28185</name>
    <name evidence="11" type="ORF">HB776_31230</name>
</gene>
<dbReference type="EC" id="2.1.1.107" evidence="2"/>
<dbReference type="Proteomes" id="UP000076574">
    <property type="component" value="Unassembled WGS sequence"/>
</dbReference>
<dbReference type="NCBIfam" id="NF004790">
    <property type="entry name" value="PRK06136.1"/>
    <property type="match status" value="1"/>
</dbReference>
<dbReference type="CDD" id="cd11642">
    <property type="entry name" value="SUMT"/>
    <property type="match status" value="1"/>
</dbReference>
<evidence type="ECO:0000313" key="12">
    <source>
        <dbReference type="Proteomes" id="UP000076574"/>
    </source>
</evidence>
<dbReference type="STRING" id="943830.A4A58_28185"/>
<evidence type="ECO:0000313" key="11">
    <source>
        <dbReference type="EMBL" id="QND75186.1"/>
    </source>
</evidence>
<evidence type="ECO:0000256" key="1">
    <source>
        <dbReference type="ARBA" id="ARBA00005879"/>
    </source>
</evidence>
<dbReference type="PROSITE" id="PS00840">
    <property type="entry name" value="SUMT_2"/>
    <property type="match status" value="1"/>
</dbReference>
<dbReference type="InterPro" id="IPR050161">
    <property type="entry name" value="Siro_Cobalamin_biosynth"/>
</dbReference>
<dbReference type="OrthoDB" id="9815856at2"/>
<dbReference type="InterPro" id="IPR014776">
    <property type="entry name" value="4pyrrole_Mease_sub2"/>
</dbReference>
<dbReference type="InterPro" id="IPR014777">
    <property type="entry name" value="4pyrrole_Mease_sub1"/>
</dbReference>
<keyword evidence="6" id="KW-0627">Porphyrin biosynthesis</keyword>
<dbReference type="PANTHER" id="PTHR45790:SF3">
    <property type="entry name" value="S-ADENOSYL-L-METHIONINE-DEPENDENT UROPORPHYRINOGEN III METHYLTRANSFERASE, CHLOROPLASTIC"/>
    <property type="match status" value="1"/>
</dbReference>
<dbReference type="EMBL" id="CP050292">
    <property type="protein sequence ID" value="QND75186.1"/>
    <property type="molecule type" value="Genomic_DNA"/>
</dbReference>
<comment type="pathway">
    <text evidence="7">Porphyrin-containing compound metabolism; siroheme biosynthesis; precorrin-2 from uroporphyrinogen III: step 1/1.</text>
</comment>
<keyword evidence="5" id="KW-0949">S-adenosyl-L-methionine</keyword>
<dbReference type="UniPathway" id="UPA00262">
    <property type="reaction ID" value="UER00211"/>
</dbReference>
<evidence type="ECO:0000256" key="3">
    <source>
        <dbReference type="ARBA" id="ARBA00022603"/>
    </source>
</evidence>
<dbReference type="GO" id="GO:0019354">
    <property type="term" value="P:siroheme biosynthetic process"/>
    <property type="evidence" value="ECO:0007669"/>
    <property type="project" value="UniProtKB-UniPathway"/>
</dbReference>
<evidence type="ECO:0000256" key="5">
    <source>
        <dbReference type="ARBA" id="ARBA00022691"/>
    </source>
</evidence>
<dbReference type="GO" id="GO:0004851">
    <property type="term" value="F:uroporphyrin-III C-methyltransferase activity"/>
    <property type="evidence" value="ECO:0007669"/>
    <property type="project" value="UniProtKB-EC"/>
</dbReference>
<dbReference type="SUPFAM" id="SSF53790">
    <property type="entry name" value="Tetrapyrrole methylase"/>
    <property type="match status" value="1"/>
</dbReference>
<dbReference type="InterPro" id="IPR000878">
    <property type="entry name" value="4pyrrol_Mease"/>
</dbReference>
<dbReference type="InterPro" id="IPR003043">
    <property type="entry name" value="Uropor_MeTrfase_CS"/>
</dbReference>
<evidence type="ECO:0000256" key="8">
    <source>
        <dbReference type="RuleBase" id="RU003960"/>
    </source>
</evidence>
<dbReference type="Gene3D" id="3.40.1010.10">
    <property type="entry name" value="Cobalt-precorrin-4 Transmethylase, Domain 1"/>
    <property type="match status" value="1"/>
</dbReference>
<dbReference type="Pfam" id="PF00590">
    <property type="entry name" value="TP_methylase"/>
    <property type="match status" value="1"/>
</dbReference>
<dbReference type="AlphaFoldDB" id="A0A163Z1M0"/>
<proteinExistence type="inferred from homology"/>
<dbReference type="InterPro" id="IPR035996">
    <property type="entry name" value="4pyrrol_Methylase_sf"/>
</dbReference>
<evidence type="ECO:0000313" key="13">
    <source>
        <dbReference type="Proteomes" id="UP000515291"/>
    </source>
</evidence>
<keyword evidence="4 8" id="KW-0808">Transferase</keyword>
<dbReference type="PANTHER" id="PTHR45790">
    <property type="entry name" value="SIROHEME SYNTHASE-RELATED"/>
    <property type="match status" value="1"/>
</dbReference>
<name>A0A163Z1M0_9BRAD</name>
<comment type="similarity">
    <text evidence="1 8">Belongs to the precorrin methyltransferase family.</text>
</comment>
<dbReference type="EMBL" id="LVYV01000014">
    <property type="protein sequence ID" value="KZD22819.1"/>
    <property type="molecule type" value="Genomic_DNA"/>
</dbReference>
<evidence type="ECO:0000313" key="10">
    <source>
        <dbReference type="EMBL" id="KZD22819.1"/>
    </source>
</evidence>
<reference evidence="11" key="3">
    <citation type="journal article" date="2020" name="Mol. Plant Microbe Interact.">
        <title>Complete genome sequences of four natural Pseudomonas isolates that catabolize a wide range of aromatic compounds relevant to lignin valorization.</title>
        <authorList>
            <person name="Hatmaker E.A."/>
            <person name="Presle G."/>
            <person name="Cannon O."/>
            <person name="Guss A.M."/>
            <person name="Elkins J.G."/>
        </authorList>
    </citation>
    <scope>NUCLEOTIDE SEQUENCE</scope>
    <source>
        <strain evidence="11">581</strain>
    </source>
</reference>
<dbReference type="RefSeq" id="WP_068733998.1">
    <property type="nucleotide sequence ID" value="NZ_CP050292.1"/>
</dbReference>
<evidence type="ECO:0000256" key="2">
    <source>
        <dbReference type="ARBA" id="ARBA00012162"/>
    </source>
</evidence>
<dbReference type="Proteomes" id="UP000515291">
    <property type="component" value="Chromosome"/>
</dbReference>
<dbReference type="FunFam" id="3.40.1010.10:FF:000001">
    <property type="entry name" value="Siroheme synthase"/>
    <property type="match status" value="1"/>
</dbReference>
<evidence type="ECO:0000256" key="6">
    <source>
        <dbReference type="ARBA" id="ARBA00023244"/>
    </source>
</evidence>
<evidence type="ECO:0000256" key="4">
    <source>
        <dbReference type="ARBA" id="ARBA00022679"/>
    </source>
</evidence>